<dbReference type="Pfam" id="PF12841">
    <property type="entry name" value="YvrJ"/>
    <property type="match status" value="1"/>
</dbReference>
<evidence type="ECO:0008006" key="3">
    <source>
        <dbReference type="Google" id="ProtNLM"/>
    </source>
</evidence>
<dbReference type="KEGG" id="cbei:LF65_03563"/>
<dbReference type="RefSeq" id="WP_041897705.1">
    <property type="nucleotide sequence ID" value="NZ_CP010086.2"/>
</dbReference>
<dbReference type="AlphaFoldDB" id="A0A0B5QD21"/>
<sequence>MQVTDLINLMVNNGFAIAVAAYLLIRLERQIDNLSSSINRLNTIISAKLGVAIDTDSPNDDSHNVT</sequence>
<reference evidence="2" key="1">
    <citation type="submission" date="2014-12" db="EMBL/GenBank/DDBJ databases">
        <title>Genome sequence of Clostridium beijerinckii strain 59B.</title>
        <authorList>
            <person name="Little G.T."/>
            <person name="Minton N.P."/>
        </authorList>
    </citation>
    <scope>NUCLEOTIDE SEQUENCE [LARGE SCALE GENOMIC DNA]</scope>
    <source>
        <strain evidence="2">59B</strain>
    </source>
</reference>
<accession>A0A0B5QD21</accession>
<organism evidence="1 2">
    <name type="scientific">Clostridium beijerinckii</name>
    <name type="common">Clostridium MP</name>
    <dbReference type="NCBI Taxonomy" id="1520"/>
    <lineage>
        <taxon>Bacteria</taxon>
        <taxon>Bacillati</taxon>
        <taxon>Bacillota</taxon>
        <taxon>Clostridia</taxon>
        <taxon>Eubacteriales</taxon>
        <taxon>Clostridiaceae</taxon>
        <taxon>Clostridium</taxon>
    </lineage>
</organism>
<proteinExistence type="predicted"/>
<dbReference type="InterPro" id="IPR024419">
    <property type="entry name" value="YvrJ"/>
</dbReference>
<protein>
    <recommendedName>
        <fullName evidence="3">YvrJ protein family protein</fullName>
    </recommendedName>
</protein>
<dbReference type="OrthoDB" id="2662123at2"/>
<evidence type="ECO:0000313" key="2">
    <source>
        <dbReference type="Proteomes" id="UP000031866"/>
    </source>
</evidence>
<evidence type="ECO:0000313" key="1">
    <source>
        <dbReference type="EMBL" id="AJH00120.1"/>
    </source>
</evidence>
<name>A0A0B5QD21_CLOBE</name>
<dbReference type="Proteomes" id="UP000031866">
    <property type="component" value="Chromosome"/>
</dbReference>
<gene>
    <name evidence="1" type="ORF">LF65_03563</name>
</gene>
<dbReference type="EMBL" id="CP010086">
    <property type="protein sequence ID" value="AJH00120.1"/>
    <property type="molecule type" value="Genomic_DNA"/>
</dbReference>